<evidence type="ECO:0000259" key="2">
    <source>
        <dbReference type="Pfam" id="PF00646"/>
    </source>
</evidence>
<feature type="region of interest" description="Disordered" evidence="1">
    <location>
        <begin position="518"/>
        <end position="552"/>
    </location>
</feature>
<dbReference type="Proteomes" id="UP000054270">
    <property type="component" value="Unassembled WGS sequence"/>
</dbReference>
<name>A0A0D2NF12_HYPSF</name>
<dbReference type="OrthoDB" id="2688364at2759"/>
<dbReference type="AlphaFoldDB" id="A0A0D2NF12"/>
<sequence length="552" mass="61872">MAAPMGTGTNATANLAPNLAPILQLTLDIQIFIISFLEPPDILRLRTTCTTFQLATSHLIVWIEALRQVCLANGLFLPTFPLADMSLKELECAALAPYKWLCVAARPYPHTQELPAHSHLFSPMASDSSATDDGDSGEEDDYDLRSVFLVPGGRYLVTFAWRWVAVWDLGFSPYRGRGSFTKVIARVKVRLHSKYLVHASPDGRALRVLISCPIVEDDEASPEEICIYEIYPEHASPQLTLIASQVFPGDEESSFYSICGNRFVLLQNNVVRIWDFVTNDWTAWAVEGEFYQSIVDRNFVFLLHARGISIWRIPRLQSSSPPFSVVHPTPVISTVDLLYRKRSPTDDDQYAGPCDWYSGTELPLVYDVVVPTDSTNAKLYRCEVLMTSDLERFRLDEYPPLQITSTHEAPNNMDPYRFCLDKLVARWFDRSMGAARLFTAESRPMQKGLPIPVHTAVLATTQAVSSFCPASGRFVYIELDDVEAATPDTDSALEGFVVLDFLFDTPYVPPLRPLVQTRRARSESPPYTSPNETWMDGFTGLNIGGPQSSTQF</sequence>
<dbReference type="EMBL" id="KN817601">
    <property type="protein sequence ID" value="KJA17599.1"/>
    <property type="molecule type" value="Genomic_DNA"/>
</dbReference>
<evidence type="ECO:0000313" key="4">
    <source>
        <dbReference type="Proteomes" id="UP000054270"/>
    </source>
</evidence>
<dbReference type="OMA" id="HEITIHA"/>
<gene>
    <name evidence="3" type="ORF">HYPSUDRAFT_70594</name>
</gene>
<protein>
    <recommendedName>
        <fullName evidence="2">F-box domain-containing protein</fullName>
    </recommendedName>
</protein>
<feature type="domain" description="F-box" evidence="2">
    <location>
        <begin position="22"/>
        <end position="63"/>
    </location>
</feature>
<evidence type="ECO:0000256" key="1">
    <source>
        <dbReference type="SAM" id="MobiDB-lite"/>
    </source>
</evidence>
<dbReference type="SUPFAM" id="SSF81383">
    <property type="entry name" value="F-box domain"/>
    <property type="match status" value="1"/>
</dbReference>
<reference evidence="4" key="1">
    <citation type="submission" date="2014-04" db="EMBL/GenBank/DDBJ databases">
        <title>Evolutionary Origins and Diversification of the Mycorrhizal Mutualists.</title>
        <authorList>
            <consortium name="DOE Joint Genome Institute"/>
            <consortium name="Mycorrhizal Genomics Consortium"/>
            <person name="Kohler A."/>
            <person name="Kuo A."/>
            <person name="Nagy L.G."/>
            <person name="Floudas D."/>
            <person name="Copeland A."/>
            <person name="Barry K.W."/>
            <person name="Cichocki N."/>
            <person name="Veneault-Fourrey C."/>
            <person name="LaButti K."/>
            <person name="Lindquist E.A."/>
            <person name="Lipzen A."/>
            <person name="Lundell T."/>
            <person name="Morin E."/>
            <person name="Murat C."/>
            <person name="Riley R."/>
            <person name="Ohm R."/>
            <person name="Sun H."/>
            <person name="Tunlid A."/>
            <person name="Henrissat B."/>
            <person name="Grigoriev I.V."/>
            <person name="Hibbett D.S."/>
            <person name="Martin F."/>
        </authorList>
    </citation>
    <scope>NUCLEOTIDE SEQUENCE [LARGE SCALE GENOMIC DNA]</scope>
    <source>
        <strain evidence="4">FD-334 SS-4</strain>
    </source>
</reference>
<accession>A0A0D2NF12</accession>
<dbReference type="Pfam" id="PF00646">
    <property type="entry name" value="F-box"/>
    <property type="match status" value="1"/>
</dbReference>
<dbReference type="InterPro" id="IPR001810">
    <property type="entry name" value="F-box_dom"/>
</dbReference>
<organism evidence="3 4">
    <name type="scientific">Hypholoma sublateritium (strain FD-334 SS-4)</name>
    <dbReference type="NCBI Taxonomy" id="945553"/>
    <lineage>
        <taxon>Eukaryota</taxon>
        <taxon>Fungi</taxon>
        <taxon>Dikarya</taxon>
        <taxon>Basidiomycota</taxon>
        <taxon>Agaricomycotina</taxon>
        <taxon>Agaricomycetes</taxon>
        <taxon>Agaricomycetidae</taxon>
        <taxon>Agaricales</taxon>
        <taxon>Agaricineae</taxon>
        <taxon>Strophariaceae</taxon>
        <taxon>Hypholoma</taxon>
    </lineage>
</organism>
<proteinExistence type="predicted"/>
<evidence type="ECO:0000313" key="3">
    <source>
        <dbReference type="EMBL" id="KJA17599.1"/>
    </source>
</evidence>
<dbReference type="InterPro" id="IPR036047">
    <property type="entry name" value="F-box-like_dom_sf"/>
</dbReference>
<keyword evidence="4" id="KW-1185">Reference proteome</keyword>